<feature type="compositionally biased region" description="Low complexity" evidence="1">
    <location>
        <begin position="93"/>
        <end position="105"/>
    </location>
</feature>
<organism evidence="2 3">
    <name type="scientific">Diaporthe vaccinii</name>
    <dbReference type="NCBI Taxonomy" id="105482"/>
    <lineage>
        <taxon>Eukaryota</taxon>
        <taxon>Fungi</taxon>
        <taxon>Dikarya</taxon>
        <taxon>Ascomycota</taxon>
        <taxon>Pezizomycotina</taxon>
        <taxon>Sordariomycetes</taxon>
        <taxon>Sordariomycetidae</taxon>
        <taxon>Diaporthales</taxon>
        <taxon>Diaporthaceae</taxon>
        <taxon>Diaporthe</taxon>
        <taxon>Diaporthe eres species complex</taxon>
    </lineage>
</organism>
<reference evidence="2 3" key="1">
    <citation type="submission" date="2024-03" db="EMBL/GenBank/DDBJ databases">
        <title>A high-quality draft genome sequence of Diaporthe vaccinii, a causative agent of upright dieback and viscid rot disease in cranberry plants.</title>
        <authorList>
            <person name="Sarrasin M."/>
            <person name="Lang B.F."/>
            <person name="Burger G."/>
        </authorList>
    </citation>
    <scope>NUCLEOTIDE SEQUENCE [LARGE SCALE GENOMIC DNA]</scope>
    <source>
        <strain evidence="2 3">IS7</strain>
    </source>
</reference>
<evidence type="ECO:0000313" key="3">
    <source>
        <dbReference type="Proteomes" id="UP001600888"/>
    </source>
</evidence>
<feature type="compositionally biased region" description="Basic and acidic residues" evidence="1">
    <location>
        <begin position="184"/>
        <end position="194"/>
    </location>
</feature>
<sequence length="301" mass="34194">MSVTQYGDEARERVVYETLGLIDHLDVHQARSILRCFAIDDENFDTHALATVAKTVRATCDRSQCDYDATVHFPDLKTAQLNRAHLLKSRAMSAETESATQQAAEHAQRSAEPGPASVNISNIDNRTSTDGYHDSQEDTATETSMRDIGDLEFERLQTRRLIRDGHVTINHYYMNKSPDVQPEPEQKPEPKPEPKPQPQPKPQPKPKPKPTPEPEPEPEWLLCDLCDEWYLEEDNVLQDDGRPPCGYHTGQVVNYGNNEFWALRNYGVRMTGRAWNCCRRRPNAAGCHPEFHEPADSSESE</sequence>
<gene>
    <name evidence="2" type="ORF">FJTKL_07320</name>
</gene>
<dbReference type="PANTHER" id="PTHR48148">
    <property type="entry name" value="KERATINOCYTE PROLINE-RICH PROTEIN"/>
    <property type="match status" value="1"/>
</dbReference>
<evidence type="ECO:0000313" key="2">
    <source>
        <dbReference type="EMBL" id="KAL2286084.1"/>
    </source>
</evidence>
<name>A0ABR4EUG9_9PEZI</name>
<accession>A0ABR4EUG9</accession>
<comment type="caution">
    <text evidence="2">The sequence shown here is derived from an EMBL/GenBank/DDBJ whole genome shotgun (WGS) entry which is preliminary data.</text>
</comment>
<dbReference type="EMBL" id="JBAWTH010000026">
    <property type="protein sequence ID" value="KAL2286084.1"/>
    <property type="molecule type" value="Genomic_DNA"/>
</dbReference>
<dbReference type="PANTHER" id="PTHR48148:SF3">
    <property type="entry name" value="KERATINOCYTE PROLINE-RICH PROTEIN"/>
    <property type="match status" value="1"/>
</dbReference>
<feature type="region of interest" description="Disordered" evidence="1">
    <location>
        <begin position="175"/>
        <end position="218"/>
    </location>
</feature>
<feature type="region of interest" description="Disordered" evidence="1">
    <location>
        <begin position="92"/>
        <end position="146"/>
    </location>
</feature>
<feature type="compositionally biased region" description="Polar residues" evidence="1">
    <location>
        <begin position="118"/>
        <end position="130"/>
    </location>
</feature>
<proteinExistence type="predicted"/>
<keyword evidence="3" id="KW-1185">Reference proteome</keyword>
<dbReference type="Proteomes" id="UP001600888">
    <property type="component" value="Unassembled WGS sequence"/>
</dbReference>
<protein>
    <submittedName>
        <fullName evidence="2">Uncharacterized protein</fullName>
    </submittedName>
</protein>
<evidence type="ECO:0000256" key="1">
    <source>
        <dbReference type="SAM" id="MobiDB-lite"/>
    </source>
</evidence>
<feature type="compositionally biased region" description="Pro residues" evidence="1">
    <location>
        <begin position="195"/>
        <end position="213"/>
    </location>
</feature>